<dbReference type="AlphaFoldDB" id="A0A9N9TUA0"/>
<dbReference type="Proteomes" id="UP001153712">
    <property type="component" value="Chromosome 9"/>
</dbReference>
<dbReference type="InterPro" id="IPR001611">
    <property type="entry name" value="Leu-rich_rpt"/>
</dbReference>
<evidence type="ECO:0000259" key="4">
    <source>
        <dbReference type="Pfam" id="PF23598"/>
    </source>
</evidence>
<organism evidence="6 7">
    <name type="scientific">Phyllotreta striolata</name>
    <name type="common">Striped flea beetle</name>
    <name type="synonym">Crioceris striolata</name>
    <dbReference type="NCBI Taxonomy" id="444603"/>
    <lineage>
        <taxon>Eukaryota</taxon>
        <taxon>Metazoa</taxon>
        <taxon>Ecdysozoa</taxon>
        <taxon>Arthropoda</taxon>
        <taxon>Hexapoda</taxon>
        <taxon>Insecta</taxon>
        <taxon>Pterygota</taxon>
        <taxon>Neoptera</taxon>
        <taxon>Endopterygota</taxon>
        <taxon>Coleoptera</taxon>
        <taxon>Polyphaga</taxon>
        <taxon>Cucujiformia</taxon>
        <taxon>Chrysomeloidea</taxon>
        <taxon>Chrysomelidae</taxon>
        <taxon>Galerucinae</taxon>
        <taxon>Alticini</taxon>
        <taxon>Phyllotreta</taxon>
    </lineage>
</organism>
<dbReference type="InterPro" id="IPR057437">
    <property type="entry name" value="PIF1/LRR1_PH"/>
</dbReference>
<evidence type="ECO:0008006" key="8">
    <source>
        <dbReference type="Google" id="ProtNLM"/>
    </source>
</evidence>
<dbReference type="GO" id="GO:0005737">
    <property type="term" value="C:cytoplasm"/>
    <property type="evidence" value="ECO:0007669"/>
    <property type="project" value="TreeGrafter"/>
</dbReference>
<protein>
    <recommendedName>
        <fullName evidence="8">Leucine-rich repeat protein</fullName>
    </recommendedName>
</protein>
<dbReference type="SUPFAM" id="SSF52058">
    <property type="entry name" value="L domain-like"/>
    <property type="match status" value="1"/>
</dbReference>
<dbReference type="EMBL" id="OU900102">
    <property type="protein sequence ID" value="CAG9865283.1"/>
    <property type="molecule type" value="Genomic_DNA"/>
</dbReference>
<dbReference type="InterPro" id="IPR003591">
    <property type="entry name" value="Leu-rich_rpt_typical-subtyp"/>
</dbReference>
<dbReference type="SMART" id="SM00364">
    <property type="entry name" value="LRR_BAC"/>
    <property type="match status" value="3"/>
</dbReference>
<dbReference type="PROSITE" id="PS51450">
    <property type="entry name" value="LRR"/>
    <property type="match status" value="4"/>
</dbReference>
<keyword evidence="2" id="KW-0677">Repeat</keyword>
<dbReference type="InterPro" id="IPR050216">
    <property type="entry name" value="LRR_domain-containing"/>
</dbReference>
<dbReference type="Pfam" id="PF25344">
    <property type="entry name" value="PH_LRR1"/>
    <property type="match status" value="1"/>
</dbReference>
<keyword evidence="1" id="KW-0433">Leucine-rich repeat</keyword>
<evidence type="ECO:0000313" key="6">
    <source>
        <dbReference type="EMBL" id="CAG9865283.1"/>
    </source>
</evidence>
<evidence type="ECO:0000256" key="1">
    <source>
        <dbReference type="ARBA" id="ARBA00022614"/>
    </source>
</evidence>
<sequence length="405" mass="45963">MKIYCNTFTEHRSLPSSNKGRRHTKTTLALAKHPKTAQISLILFTNQAPTGKKYIISNNIQQIMTKFANKGKFTIRFKVPDVDLFVEGDPMDLTKFLQYLHKMLTNKTIEETCSLAVVDTKPKSRRLKISSRADYPKNGLPDYLEELYYNIGKFDITNKVIRLTRLRLLDLSHNGIKNVPKELNRLPNLGTLNLSHNLLGLGDNSSNWLCENFTNTLHTLNLSNNELKSLPRAISKLRHLHTLDLSRNSLTSLPSGIASLKELKKLSLSNNKLQSLPGRMMRMNLAELDVSDNNFSNAICESVPRNWSFSRITSLKELAAKVVIKSRVPYPPGSIPYTLIRYLDGVEFCTCDKPIFENFARITVGRSYRANLRNVSTNVTVSNNEDLRVPLDLLVCSQKCLSHCR</sequence>
<dbReference type="Pfam" id="PF23598">
    <property type="entry name" value="LRR_14"/>
    <property type="match status" value="1"/>
</dbReference>
<evidence type="ECO:0000313" key="7">
    <source>
        <dbReference type="Proteomes" id="UP001153712"/>
    </source>
</evidence>
<evidence type="ECO:0000256" key="2">
    <source>
        <dbReference type="ARBA" id="ARBA00022737"/>
    </source>
</evidence>
<dbReference type="PANTHER" id="PTHR48051:SF1">
    <property type="entry name" value="RAS SUPPRESSOR PROTEIN 1"/>
    <property type="match status" value="1"/>
</dbReference>
<keyword evidence="3" id="KW-0539">Nucleus</keyword>
<dbReference type="PANTHER" id="PTHR48051">
    <property type="match status" value="1"/>
</dbReference>
<dbReference type="OrthoDB" id="17912at2759"/>
<gene>
    <name evidence="6" type="ORF">PHYEVI_LOCUS11521</name>
</gene>
<reference evidence="6" key="1">
    <citation type="submission" date="2022-01" db="EMBL/GenBank/DDBJ databases">
        <authorList>
            <person name="King R."/>
        </authorList>
    </citation>
    <scope>NUCLEOTIDE SEQUENCE</scope>
</reference>
<feature type="domain" description="PIF1/LRR1 pleckstrin homology" evidence="5">
    <location>
        <begin position="1"/>
        <end position="111"/>
    </location>
</feature>
<name>A0A9N9TUA0_PHYSR</name>
<dbReference type="PRINTS" id="PR00019">
    <property type="entry name" value="LEURICHRPT"/>
</dbReference>
<dbReference type="SMART" id="SM00369">
    <property type="entry name" value="LRR_TYP"/>
    <property type="match status" value="4"/>
</dbReference>
<evidence type="ECO:0000256" key="3">
    <source>
        <dbReference type="ARBA" id="ARBA00023242"/>
    </source>
</evidence>
<dbReference type="InterPro" id="IPR055414">
    <property type="entry name" value="LRR_R13L4/SHOC2-like"/>
</dbReference>
<keyword evidence="7" id="KW-1185">Reference proteome</keyword>
<dbReference type="Gene3D" id="3.80.10.10">
    <property type="entry name" value="Ribonuclease Inhibitor"/>
    <property type="match status" value="2"/>
</dbReference>
<proteinExistence type="predicted"/>
<dbReference type="InterPro" id="IPR032675">
    <property type="entry name" value="LRR_dom_sf"/>
</dbReference>
<feature type="domain" description="Disease resistance R13L4/SHOC-2-like LRR" evidence="4">
    <location>
        <begin position="217"/>
        <end position="290"/>
    </location>
</feature>
<evidence type="ECO:0000259" key="5">
    <source>
        <dbReference type="Pfam" id="PF25344"/>
    </source>
</evidence>
<accession>A0A9N9TUA0</accession>